<protein>
    <submittedName>
        <fullName evidence="2">Uncharacterized protein</fullName>
    </submittedName>
</protein>
<name>A0A1M6GKD8_9RHOB</name>
<gene>
    <name evidence="2" type="ORF">SAMN05444417_2785</name>
</gene>
<dbReference type="Proteomes" id="UP000184292">
    <property type="component" value="Unassembled WGS sequence"/>
</dbReference>
<sequence>MILRESALKRLPGIPSLRLRLAREGQLVGCPHYGRFWYARDEQQGQIGPMIITAESHEATCARATPEERRAIARLDEDEWRTSRPGFIVDNDHSHSGFGGEPVWPRPARGRSATT</sequence>
<evidence type="ECO:0000256" key="1">
    <source>
        <dbReference type="SAM" id="MobiDB-lite"/>
    </source>
</evidence>
<accession>A0A1M6GKD8</accession>
<keyword evidence="3" id="KW-1185">Reference proteome</keyword>
<organism evidence="2 3">
    <name type="scientific">Wenxinia saemankumensis</name>
    <dbReference type="NCBI Taxonomy" id="1447782"/>
    <lineage>
        <taxon>Bacteria</taxon>
        <taxon>Pseudomonadati</taxon>
        <taxon>Pseudomonadota</taxon>
        <taxon>Alphaproteobacteria</taxon>
        <taxon>Rhodobacterales</taxon>
        <taxon>Roseobacteraceae</taxon>
        <taxon>Wenxinia</taxon>
    </lineage>
</organism>
<evidence type="ECO:0000313" key="2">
    <source>
        <dbReference type="EMBL" id="SHJ10389.1"/>
    </source>
</evidence>
<evidence type="ECO:0000313" key="3">
    <source>
        <dbReference type="Proteomes" id="UP000184292"/>
    </source>
</evidence>
<feature type="region of interest" description="Disordered" evidence="1">
    <location>
        <begin position="84"/>
        <end position="115"/>
    </location>
</feature>
<proteinExistence type="predicted"/>
<reference evidence="2 3" key="1">
    <citation type="submission" date="2016-11" db="EMBL/GenBank/DDBJ databases">
        <authorList>
            <person name="Jaros S."/>
            <person name="Januszkiewicz K."/>
            <person name="Wedrychowicz H."/>
        </authorList>
    </citation>
    <scope>NUCLEOTIDE SEQUENCE [LARGE SCALE GENOMIC DNA]</scope>
    <source>
        <strain evidence="2 3">DSM 100565</strain>
    </source>
</reference>
<dbReference type="EMBL" id="FQYO01000005">
    <property type="protein sequence ID" value="SHJ10389.1"/>
    <property type="molecule type" value="Genomic_DNA"/>
</dbReference>
<dbReference type="AlphaFoldDB" id="A0A1M6GKD8"/>